<comment type="caution">
    <text evidence="1">The sequence shown here is derived from an EMBL/GenBank/DDBJ whole genome shotgun (WGS) entry which is preliminary data.</text>
</comment>
<proteinExistence type="predicted"/>
<sequence length="186" mass="22506">IRRDGSRDDQSCPLCRTVTTEMVDESGNTYPPGYHYGATGEPTREVIRREEQPEMQHQHIQETEMRLSKCEVLLKAETKGNEYIDDMQSQKLKLESRRGTLRQMLREFEAGEWTVEVRRGQARDHEERIRLQDQEEMEDLLDMMMRFRNNTRIAQGHVVRGRIRERRENERRYELVWVEERQEFEY</sequence>
<reference evidence="2" key="1">
    <citation type="submission" date="2022-10" db="EMBL/GenBank/DDBJ databases">
        <title>Genome assembly of Pristionchus species.</title>
        <authorList>
            <person name="Yoshida K."/>
            <person name="Sommer R.J."/>
        </authorList>
    </citation>
    <scope>NUCLEOTIDE SEQUENCE [LARGE SCALE GENOMIC DNA]</scope>
    <source>
        <strain evidence="2">RS5460</strain>
    </source>
</reference>
<keyword evidence="2" id="KW-1185">Reference proteome</keyword>
<dbReference type="EMBL" id="BTRK01000002">
    <property type="protein sequence ID" value="GMR38203.1"/>
    <property type="molecule type" value="Genomic_DNA"/>
</dbReference>
<dbReference type="AlphaFoldDB" id="A0AAN4ZGT6"/>
<name>A0AAN4ZGT6_9BILA</name>
<organism evidence="1 2">
    <name type="scientific">Pristionchus mayeri</name>
    <dbReference type="NCBI Taxonomy" id="1317129"/>
    <lineage>
        <taxon>Eukaryota</taxon>
        <taxon>Metazoa</taxon>
        <taxon>Ecdysozoa</taxon>
        <taxon>Nematoda</taxon>
        <taxon>Chromadorea</taxon>
        <taxon>Rhabditida</taxon>
        <taxon>Rhabditina</taxon>
        <taxon>Diplogasteromorpha</taxon>
        <taxon>Diplogasteroidea</taxon>
        <taxon>Neodiplogasteridae</taxon>
        <taxon>Pristionchus</taxon>
    </lineage>
</organism>
<gene>
    <name evidence="1" type="ORF">PMAYCL1PPCAC_08398</name>
</gene>
<feature type="non-terminal residue" evidence="1">
    <location>
        <position position="1"/>
    </location>
</feature>
<evidence type="ECO:0000313" key="1">
    <source>
        <dbReference type="EMBL" id="GMR38203.1"/>
    </source>
</evidence>
<evidence type="ECO:0000313" key="2">
    <source>
        <dbReference type="Proteomes" id="UP001328107"/>
    </source>
</evidence>
<protein>
    <submittedName>
        <fullName evidence="1">Uncharacterized protein</fullName>
    </submittedName>
</protein>
<feature type="non-terminal residue" evidence="1">
    <location>
        <position position="186"/>
    </location>
</feature>
<dbReference type="Proteomes" id="UP001328107">
    <property type="component" value="Unassembled WGS sequence"/>
</dbReference>
<accession>A0AAN4ZGT6</accession>